<dbReference type="HOGENOM" id="CLU_068279_5_2_1"/>
<evidence type="ECO:0000313" key="2">
    <source>
        <dbReference type="EMBL" id="KEQ71848.1"/>
    </source>
</evidence>
<dbReference type="PANTHER" id="PTHR47843:SF2">
    <property type="entry name" value="BTB DOMAIN-CONTAINING PROTEIN"/>
    <property type="match status" value="1"/>
</dbReference>
<dbReference type="CDD" id="cd18186">
    <property type="entry name" value="BTB_POZ_ZBTB_KLHL-like"/>
    <property type="match status" value="1"/>
</dbReference>
<dbReference type="GeneID" id="25413841"/>
<dbReference type="Pfam" id="PF00651">
    <property type="entry name" value="BTB"/>
    <property type="match status" value="1"/>
</dbReference>
<organism evidence="2 3">
    <name type="scientific">Aureobasidium namibiae CBS 147.97</name>
    <dbReference type="NCBI Taxonomy" id="1043004"/>
    <lineage>
        <taxon>Eukaryota</taxon>
        <taxon>Fungi</taxon>
        <taxon>Dikarya</taxon>
        <taxon>Ascomycota</taxon>
        <taxon>Pezizomycotina</taxon>
        <taxon>Dothideomycetes</taxon>
        <taxon>Dothideomycetidae</taxon>
        <taxon>Dothideales</taxon>
        <taxon>Saccotheciaceae</taxon>
        <taxon>Aureobasidium</taxon>
    </lineage>
</organism>
<dbReference type="STRING" id="1043004.A0A074WFP1"/>
<proteinExistence type="predicted"/>
<dbReference type="RefSeq" id="XP_013425954.1">
    <property type="nucleotide sequence ID" value="XM_013570500.1"/>
</dbReference>
<keyword evidence="3" id="KW-1185">Reference proteome</keyword>
<protein>
    <recommendedName>
        <fullName evidence="1">BTB domain-containing protein</fullName>
    </recommendedName>
</protein>
<dbReference type="AlphaFoldDB" id="A0A074WFP1"/>
<dbReference type="InterPro" id="IPR011333">
    <property type="entry name" value="SKP1/BTB/POZ_sf"/>
</dbReference>
<dbReference type="EMBL" id="KL584713">
    <property type="protein sequence ID" value="KEQ71848.1"/>
    <property type="molecule type" value="Genomic_DNA"/>
</dbReference>
<dbReference type="InterPro" id="IPR000210">
    <property type="entry name" value="BTB/POZ_dom"/>
</dbReference>
<dbReference type="SUPFAM" id="SSF54695">
    <property type="entry name" value="POZ domain"/>
    <property type="match status" value="1"/>
</dbReference>
<evidence type="ECO:0000259" key="1">
    <source>
        <dbReference type="PROSITE" id="PS50097"/>
    </source>
</evidence>
<dbReference type="OrthoDB" id="194443at2759"/>
<name>A0A074WFP1_9PEZI</name>
<dbReference type="PROSITE" id="PS50097">
    <property type="entry name" value="BTB"/>
    <property type="match status" value="1"/>
</dbReference>
<reference evidence="2 3" key="1">
    <citation type="journal article" date="2014" name="BMC Genomics">
        <title>Genome sequencing of four Aureobasidium pullulans varieties: biotechnological potential, stress tolerance, and description of new species.</title>
        <authorList>
            <person name="Gostin Ar C."/>
            <person name="Ohm R.A."/>
            <person name="Kogej T."/>
            <person name="Sonjak S."/>
            <person name="Turk M."/>
            <person name="Zajc J."/>
            <person name="Zalar P."/>
            <person name="Grube M."/>
            <person name="Sun H."/>
            <person name="Han J."/>
            <person name="Sharma A."/>
            <person name="Chiniquy J."/>
            <person name="Ngan C.Y."/>
            <person name="Lipzen A."/>
            <person name="Barry K."/>
            <person name="Grigoriev I.V."/>
            <person name="Gunde-Cimerman N."/>
        </authorList>
    </citation>
    <scope>NUCLEOTIDE SEQUENCE [LARGE SCALE GENOMIC DNA]</scope>
    <source>
        <strain evidence="2 3">CBS 147.97</strain>
    </source>
</reference>
<gene>
    <name evidence="2" type="ORF">M436DRAFT_65314</name>
</gene>
<accession>A0A074WFP1</accession>
<dbReference type="SMART" id="SM00225">
    <property type="entry name" value="BTB"/>
    <property type="match status" value="1"/>
</dbReference>
<dbReference type="Gene3D" id="3.30.710.10">
    <property type="entry name" value="Potassium Channel Kv1.1, Chain A"/>
    <property type="match status" value="1"/>
</dbReference>
<evidence type="ECO:0000313" key="3">
    <source>
        <dbReference type="Proteomes" id="UP000027730"/>
    </source>
</evidence>
<dbReference type="Proteomes" id="UP000027730">
    <property type="component" value="Unassembled WGS sequence"/>
</dbReference>
<dbReference type="PANTHER" id="PTHR47843">
    <property type="entry name" value="BTB DOMAIN-CONTAINING PROTEIN-RELATED"/>
    <property type="match status" value="1"/>
</dbReference>
<sequence>MSSTYPNPTAPVTRAVSTIYRRNQPPLNVYRESVTLLVGANKELYTCHKDLLCFYSDFFRAAFDGSSKEAVERKIELPDVDTDVFEAFQYWLYTQSWPENKVEPNDFPEWSLLVKLWIFGDQHQIPLLQNRVMALVIYKIEDDQSNPLFLIQEVYENTTSSSQLREAVVDMVTHKASSLKETDGETRLADQALLDITNAMNRISPNGRHYPRALCRGCHYHVHAKGEHC</sequence>
<feature type="domain" description="BTB" evidence="1">
    <location>
        <begin position="32"/>
        <end position="94"/>
    </location>
</feature>